<sequence>MSKSVNFIKTENRPFCKWFSVVVLPLVTLLCAGMVSCNEEKSYEKEMYKKVFYLLSGNDHTYTETYSLNKEESVRYFSIGCGGSLSSSDAVTITLEPDVVLLESYNKSNFDIDYGAYAKLLPASRYEISSYIVNFPANSADQYVKVPVKVRPLGLSPDTIYFIPIAIKSVTKYEVNPEKYNVLYRVTIENDYAEQKTLTYYTRNGTIKNQTTGEESALTGNKIMQPLTSDKVRIFAGNIAQSQTSTVDDIEKNAIVLQINSDHSVSFSQYGTIEVEALSKPNFNRYSVEKDLRGKDEHYFYLYYQYRTEVTPVIGDTPATYSPWSEITETLKKVETN</sequence>
<dbReference type="Pfam" id="PF14274">
    <property type="entry name" value="BT_3044-like_C"/>
    <property type="match status" value="1"/>
</dbReference>
<dbReference type="InterPro" id="IPR025371">
    <property type="entry name" value="BT_3044-like_C"/>
</dbReference>
<evidence type="ECO:0000259" key="1">
    <source>
        <dbReference type="Pfam" id="PF08522"/>
    </source>
</evidence>
<evidence type="ECO:0000313" key="4">
    <source>
        <dbReference type="Proteomes" id="UP000324575"/>
    </source>
</evidence>
<feature type="domain" description="BT-3044-like C-terminal" evidence="2">
    <location>
        <begin position="181"/>
        <end position="319"/>
    </location>
</feature>
<evidence type="ECO:0008006" key="5">
    <source>
        <dbReference type="Google" id="ProtNLM"/>
    </source>
</evidence>
<accession>A0A5M8NY89</accession>
<dbReference type="AlphaFoldDB" id="A0A5M8NY89"/>
<evidence type="ECO:0000259" key="2">
    <source>
        <dbReference type="Pfam" id="PF14274"/>
    </source>
</evidence>
<dbReference type="Proteomes" id="UP000324575">
    <property type="component" value="Unassembled WGS sequence"/>
</dbReference>
<evidence type="ECO:0000313" key="3">
    <source>
        <dbReference type="EMBL" id="KAA6301154.1"/>
    </source>
</evidence>
<reference evidence="3 4" key="1">
    <citation type="submission" date="2019-03" db="EMBL/GenBank/DDBJ databases">
        <title>Single cell metagenomics reveals metabolic interactions within the superorganism composed of flagellate Streblomastix strix and complex community of Bacteroidetes bacteria on its surface.</title>
        <authorList>
            <person name="Treitli S.C."/>
            <person name="Kolisko M."/>
            <person name="Husnik F."/>
            <person name="Keeling P."/>
            <person name="Hampl V."/>
        </authorList>
    </citation>
    <scope>NUCLEOTIDE SEQUENCE [LARGE SCALE GENOMIC DNA]</scope>
    <source>
        <strain evidence="3">St1</strain>
    </source>
</reference>
<organism evidence="3 4">
    <name type="scientific">Candidatus Ordinivivax streblomastigis</name>
    <dbReference type="NCBI Taxonomy" id="2540710"/>
    <lineage>
        <taxon>Bacteria</taxon>
        <taxon>Pseudomonadati</taxon>
        <taxon>Bacteroidota</taxon>
        <taxon>Bacteroidia</taxon>
        <taxon>Bacteroidales</taxon>
        <taxon>Candidatus Ordinivivax</taxon>
    </lineage>
</organism>
<dbReference type="Pfam" id="PF08522">
    <property type="entry name" value="BT_3987-like_N"/>
    <property type="match status" value="1"/>
</dbReference>
<proteinExistence type="predicted"/>
<comment type="caution">
    <text evidence="3">The sequence shown here is derived from an EMBL/GenBank/DDBJ whole genome shotgun (WGS) entry which is preliminary data.</text>
</comment>
<dbReference type="InterPro" id="IPR013728">
    <property type="entry name" value="BT_3987-like_N"/>
</dbReference>
<dbReference type="EMBL" id="SNRX01000025">
    <property type="protein sequence ID" value="KAA6301154.1"/>
    <property type="molecule type" value="Genomic_DNA"/>
</dbReference>
<dbReference type="Gene3D" id="2.60.40.1740">
    <property type="entry name" value="hypothetical protein (bacova_03559)"/>
    <property type="match status" value="1"/>
</dbReference>
<gene>
    <name evidence="3" type="ORF">EZS26_002675</name>
</gene>
<name>A0A5M8NY89_9BACT</name>
<protein>
    <recommendedName>
        <fullName evidence="5">DUF4361 domain-containing protein</fullName>
    </recommendedName>
</protein>
<feature type="domain" description="BT-3987-like N-terminal" evidence="1">
    <location>
        <begin position="49"/>
        <end position="173"/>
    </location>
</feature>